<dbReference type="STRING" id="78410.A0A0P7BGY6"/>
<dbReference type="GO" id="GO:0008270">
    <property type="term" value="F:zinc ion binding"/>
    <property type="evidence" value="ECO:0007669"/>
    <property type="project" value="InterPro"/>
</dbReference>
<sequence length="397" mass="44054">MAPLFRADQVGSLIRPSSLLDARKDLGVYSDELDEAQLAATTTAIAQAVQKQLDLSIRPITSGEYERTGFFSGFFEKLQGMQANHHFAIPGDFRTELPTTQHLAKFGVKEFAAVAATGKIKHVTSAYLSGWNMLQQVVPPEHWKDCKITMPSITWQHLQLAEGRAYSTSAYQSGREYLADLALAFRQEVGILYDAGLRSIQVDDPHLTYFVLDKFKDGLRHDGVDPDELLDLYIWAHNEAIKDLPADLHVGVHLCRGNMPGTKGFLDGSYEIIAERILTRLNFNTFYLEFDDARSGSFDCLRYLPQGKSVVLGLVSTKIAELEDAKVLESRIHEAAGAIAASQGRSADQVLADSLAISPQCGFASFNANRGVATEERMWEKLTLVRDVARKIWDDAV</sequence>
<evidence type="ECO:0000259" key="1">
    <source>
        <dbReference type="Pfam" id="PF01717"/>
    </source>
</evidence>
<dbReference type="Proteomes" id="UP000050424">
    <property type="component" value="Unassembled WGS sequence"/>
</dbReference>
<dbReference type="OrthoDB" id="7772923at2759"/>
<proteinExistence type="predicted"/>
<name>A0A0P7BGY6_9HYPO</name>
<comment type="caution">
    <text evidence="2">The sequence shown here is derived from an EMBL/GenBank/DDBJ whole genome shotgun (WGS) entry which is preliminary data.</text>
</comment>
<dbReference type="GO" id="GO:0003871">
    <property type="term" value="F:5-methyltetrahydropteroyltriglutamate-homocysteine S-methyltransferase activity"/>
    <property type="evidence" value="ECO:0007669"/>
    <property type="project" value="InterPro"/>
</dbReference>
<accession>A0A0P7BGY6</accession>
<feature type="domain" description="Cobalamin-independent methionine synthase MetE C-terminal/archaeal" evidence="1">
    <location>
        <begin position="173"/>
        <end position="371"/>
    </location>
</feature>
<dbReference type="Gene3D" id="3.20.20.210">
    <property type="match status" value="1"/>
</dbReference>
<dbReference type="PANTHER" id="PTHR43844:SF2">
    <property type="entry name" value="SYNTHASE, VITAMIN-B12 INDEPENDENT, PUTATIVE (AFU_ORTHOLOGUE AFUA_3G12060)-RELATED"/>
    <property type="match status" value="1"/>
</dbReference>
<evidence type="ECO:0000313" key="2">
    <source>
        <dbReference type="EMBL" id="KPM39526.1"/>
    </source>
</evidence>
<protein>
    <recommendedName>
        <fullName evidence="1">Cobalamin-independent methionine synthase MetE C-terminal/archaeal domain-containing protein</fullName>
    </recommendedName>
</protein>
<dbReference type="InterPro" id="IPR002629">
    <property type="entry name" value="Met_Synth_C/arc"/>
</dbReference>
<reference evidence="2 3" key="1">
    <citation type="submission" date="2015-09" db="EMBL/GenBank/DDBJ databases">
        <title>Draft genome of a European isolate of the apple canker pathogen Neonectria ditissima.</title>
        <authorList>
            <person name="Gomez-Cortecero A."/>
            <person name="Harrison R.J."/>
            <person name="Armitage A.D."/>
        </authorList>
    </citation>
    <scope>NUCLEOTIDE SEQUENCE [LARGE SCALE GENOMIC DNA]</scope>
    <source>
        <strain evidence="2 3">R09/05</strain>
    </source>
</reference>
<evidence type="ECO:0000313" key="3">
    <source>
        <dbReference type="Proteomes" id="UP000050424"/>
    </source>
</evidence>
<organism evidence="2 3">
    <name type="scientific">Neonectria ditissima</name>
    <dbReference type="NCBI Taxonomy" id="78410"/>
    <lineage>
        <taxon>Eukaryota</taxon>
        <taxon>Fungi</taxon>
        <taxon>Dikarya</taxon>
        <taxon>Ascomycota</taxon>
        <taxon>Pezizomycotina</taxon>
        <taxon>Sordariomycetes</taxon>
        <taxon>Hypocreomycetidae</taxon>
        <taxon>Hypocreales</taxon>
        <taxon>Nectriaceae</taxon>
        <taxon>Neonectria</taxon>
    </lineage>
</organism>
<keyword evidence="3" id="KW-1185">Reference proteome</keyword>
<dbReference type="Pfam" id="PF01717">
    <property type="entry name" value="Meth_synt_2"/>
    <property type="match status" value="1"/>
</dbReference>
<dbReference type="InterPro" id="IPR038071">
    <property type="entry name" value="UROD/MetE-like_sf"/>
</dbReference>
<dbReference type="GO" id="GO:0009086">
    <property type="term" value="P:methionine biosynthetic process"/>
    <property type="evidence" value="ECO:0007669"/>
    <property type="project" value="InterPro"/>
</dbReference>
<dbReference type="EMBL" id="LKCW01000104">
    <property type="protein sequence ID" value="KPM39526.1"/>
    <property type="molecule type" value="Genomic_DNA"/>
</dbReference>
<dbReference type="AlphaFoldDB" id="A0A0P7BGY6"/>
<dbReference type="PANTHER" id="PTHR43844">
    <property type="entry name" value="METHIONINE SYNTHASE"/>
    <property type="match status" value="1"/>
</dbReference>
<dbReference type="CDD" id="cd03311">
    <property type="entry name" value="CIMS_C_terminal_like"/>
    <property type="match status" value="1"/>
</dbReference>
<dbReference type="SUPFAM" id="SSF51726">
    <property type="entry name" value="UROD/MetE-like"/>
    <property type="match status" value="1"/>
</dbReference>
<gene>
    <name evidence="2" type="ORF">AK830_g7029</name>
</gene>